<name>A0A3P1VEE6_9STRE</name>
<comment type="caution">
    <text evidence="3">The sequence shown here is derived from an EMBL/GenBank/DDBJ whole genome shotgun (WGS) entry which is preliminary data.</text>
</comment>
<gene>
    <name evidence="3" type="ORF">EII38_03475</name>
</gene>
<evidence type="ECO:0000259" key="2">
    <source>
        <dbReference type="SMART" id="SM00014"/>
    </source>
</evidence>
<accession>A0A3P1VEE6</accession>
<dbReference type="AlphaFoldDB" id="A0A3P1VEE6"/>
<dbReference type="InterPro" id="IPR036938">
    <property type="entry name" value="PAP2/HPO_sf"/>
</dbReference>
<dbReference type="PANTHER" id="PTHR14969:SF13">
    <property type="entry name" value="AT30094P"/>
    <property type="match status" value="1"/>
</dbReference>
<dbReference type="EMBL" id="RQZA01000002">
    <property type="protein sequence ID" value="RRD31825.1"/>
    <property type="molecule type" value="Genomic_DNA"/>
</dbReference>
<keyword evidence="1" id="KW-0812">Transmembrane</keyword>
<dbReference type="Gene3D" id="1.20.144.10">
    <property type="entry name" value="Phosphatidic acid phosphatase type 2/haloperoxidase"/>
    <property type="match status" value="2"/>
</dbReference>
<dbReference type="STRING" id="1123309.GCA_000377005_01057"/>
<keyword evidence="1" id="KW-1133">Transmembrane helix</keyword>
<sequence>MKHSLKHYKNASYAALAFVILGYVVKFYPAYLTGFDTAVQTAVRGDLPDTASRFWTSITVLGNVVPLFSLVLILSTFFYRKNWKAEIFFLVGSLFLMLGASTALKFLYQRPRPTIEWVISTIGYSFPSWHTAATMLVAGVLVIVLYQRCQDKLWRYLGQGLVIGLAILVALSRIYIGVHFPTDIIAGWLLALTLLLGLYPTYDRYRFTWRFQSKQK</sequence>
<organism evidence="3 4">
    <name type="scientific">Streptococcus minor</name>
    <dbReference type="NCBI Taxonomy" id="229549"/>
    <lineage>
        <taxon>Bacteria</taxon>
        <taxon>Bacillati</taxon>
        <taxon>Bacillota</taxon>
        <taxon>Bacilli</taxon>
        <taxon>Lactobacillales</taxon>
        <taxon>Streptococcaceae</taxon>
        <taxon>Streptococcus</taxon>
    </lineage>
</organism>
<feature type="transmembrane region" description="Helical" evidence="1">
    <location>
        <begin position="12"/>
        <end position="34"/>
    </location>
</feature>
<evidence type="ECO:0000256" key="1">
    <source>
        <dbReference type="SAM" id="Phobius"/>
    </source>
</evidence>
<evidence type="ECO:0000313" key="3">
    <source>
        <dbReference type="EMBL" id="RRD31825.1"/>
    </source>
</evidence>
<dbReference type="RefSeq" id="WP_124776086.1">
    <property type="nucleotide sequence ID" value="NZ_RQZA01000002.1"/>
</dbReference>
<dbReference type="SMART" id="SM00014">
    <property type="entry name" value="acidPPc"/>
    <property type="match status" value="1"/>
</dbReference>
<dbReference type="SUPFAM" id="SSF48317">
    <property type="entry name" value="Acid phosphatase/Vanadium-dependent haloperoxidase"/>
    <property type="match status" value="1"/>
</dbReference>
<dbReference type="CDD" id="cd03392">
    <property type="entry name" value="PAP2_like_2"/>
    <property type="match status" value="1"/>
</dbReference>
<dbReference type="Proteomes" id="UP000281771">
    <property type="component" value="Unassembled WGS sequence"/>
</dbReference>
<keyword evidence="1" id="KW-0472">Membrane</keyword>
<dbReference type="Pfam" id="PF01569">
    <property type="entry name" value="PAP2"/>
    <property type="match status" value="1"/>
</dbReference>
<feature type="transmembrane region" description="Helical" evidence="1">
    <location>
        <begin position="128"/>
        <end position="146"/>
    </location>
</feature>
<keyword evidence="4" id="KW-1185">Reference proteome</keyword>
<proteinExistence type="predicted"/>
<dbReference type="InterPro" id="IPR000326">
    <property type="entry name" value="PAP2/HPO"/>
</dbReference>
<feature type="transmembrane region" description="Helical" evidence="1">
    <location>
        <begin position="153"/>
        <end position="178"/>
    </location>
</feature>
<reference evidence="3 4" key="1">
    <citation type="submission" date="2018-11" db="EMBL/GenBank/DDBJ databases">
        <title>Genomes From Bacteria Associated with the Canine Oral Cavity: a Test Case for Automated Genome-Based Taxonomic Assignment.</title>
        <authorList>
            <person name="Coil D.A."/>
            <person name="Jospin G."/>
            <person name="Darling A.E."/>
            <person name="Wallis C."/>
            <person name="Davis I.J."/>
            <person name="Harris S."/>
            <person name="Eisen J.A."/>
            <person name="Holcombe L.J."/>
            <person name="O'Flynn C."/>
        </authorList>
    </citation>
    <scope>NUCLEOTIDE SEQUENCE [LARGE SCALE GENOMIC DNA]</scope>
    <source>
        <strain evidence="3 4">OH4621_COT-116</strain>
    </source>
</reference>
<dbReference type="PANTHER" id="PTHR14969">
    <property type="entry name" value="SPHINGOSINE-1-PHOSPHATE PHOSPHOHYDROLASE"/>
    <property type="match status" value="1"/>
</dbReference>
<evidence type="ECO:0000313" key="4">
    <source>
        <dbReference type="Proteomes" id="UP000281771"/>
    </source>
</evidence>
<feature type="domain" description="Phosphatidic acid phosphatase type 2/haloperoxidase" evidence="2">
    <location>
        <begin position="90"/>
        <end position="199"/>
    </location>
</feature>
<feature type="transmembrane region" description="Helical" evidence="1">
    <location>
        <begin position="87"/>
        <end position="108"/>
    </location>
</feature>
<feature type="transmembrane region" description="Helical" evidence="1">
    <location>
        <begin position="184"/>
        <end position="202"/>
    </location>
</feature>
<protein>
    <submittedName>
        <fullName evidence="3">Phosphatase PAP2 family protein</fullName>
    </submittedName>
</protein>
<feature type="transmembrane region" description="Helical" evidence="1">
    <location>
        <begin position="54"/>
        <end position="75"/>
    </location>
</feature>